<dbReference type="PANTHER" id="PTHR34217:SF1">
    <property type="entry name" value="CARBOXYPEPTIDASE 1"/>
    <property type="match status" value="1"/>
</dbReference>
<dbReference type="CDD" id="cd06460">
    <property type="entry name" value="M32_Taq"/>
    <property type="match status" value="1"/>
</dbReference>
<dbReference type="AlphaFoldDB" id="A0A5D4RRR0"/>
<reference evidence="11 12" key="1">
    <citation type="submission" date="2019-08" db="EMBL/GenBank/DDBJ databases">
        <title>Bacillus genomes from the desert of Cuatro Cienegas, Coahuila.</title>
        <authorList>
            <person name="Olmedo-Alvarez G."/>
        </authorList>
    </citation>
    <scope>NUCLEOTIDE SEQUENCE [LARGE SCALE GENOMIC DNA]</scope>
    <source>
        <strain evidence="11 12">CH446_14T</strain>
    </source>
</reference>
<feature type="binding site" evidence="9">
    <location>
        <position position="273"/>
    </location>
    <ligand>
        <name>Zn(2+)</name>
        <dbReference type="ChEBI" id="CHEBI:29105"/>
        <note>catalytic</note>
    </ligand>
</feature>
<organism evidence="11 12">
    <name type="scientific">Bacillus infantis</name>
    <dbReference type="NCBI Taxonomy" id="324767"/>
    <lineage>
        <taxon>Bacteria</taxon>
        <taxon>Bacillati</taxon>
        <taxon>Bacillota</taxon>
        <taxon>Bacilli</taxon>
        <taxon>Bacillales</taxon>
        <taxon>Bacillaceae</taxon>
        <taxon>Bacillus</taxon>
    </lineage>
</organism>
<evidence type="ECO:0000256" key="2">
    <source>
        <dbReference type="ARBA" id="ARBA00022670"/>
    </source>
</evidence>
<evidence type="ECO:0000256" key="7">
    <source>
        <dbReference type="ARBA" id="ARBA00061580"/>
    </source>
</evidence>
<evidence type="ECO:0000256" key="8">
    <source>
        <dbReference type="PIRNR" id="PIRNR006615"/>
    </source>
</evidence>
<dbReference type="GO" id="GO:0004181">
    <property type="term" value="F:metallocarboxypeptidase activity"/>
    <property type="evidence" value="ECO:0007669"/>
    <property type="project" value="UniProtKB-UniRule"/>
</dbReference>
<sequence>MQTAAVLSYEAALKKFEKIDEKITHLTSISSLLGWDQKVMAPKKGRGFFSKSIGTLETEIFKLQVSGELGEVLAILDDEEKTVHLDERMQARIRERKIFYDKSKSIPVDLYNEYSILTAEANNAWEEAREKNDFMHYLPYLEKIIDFKKQFIKLYGEYNHPYDALLEDFEPGLTVKKLDPLFSSLRKSSVELLKKIQNSGAVLPVEIVRQSFPVGKQKEFNRRILPEIGFDLDAGRLDETVHPFAQPINTRDVRITTRYAEYNVLTALFGTIHEAGHGIYEQQIDPALEGTCLREGASFGIHESQSRFLENMVGRSRQFWSRFYPEFQKTFPGQLADVTEDQFYKAINAVNPSLIRVEADELTYNLHIMLRYEIEKSLFEGTLSAKDLPEAWNKKMEDYLGIAPETDTAGVLQDVHWSFGGFGYFPSYALGNLYAAQILETIKKQIPDFGEKIAEGDFSTIMQWLKDNIHQYGKTFTPDVLIQKVTGEELNAEYLIQYLEDKYGELYNC</sequence>
<evidence type="ECO:0000256" key="1">
    <source>
        <dbReference type="ARBA" id="ARBA00022645"/>
    </source>
</evidence>
<comment type="catalytic activity">
    <reaction evidence="6 8">
        <text>Release of a C-terminal amino acid with broad specificity, except for -Pro.</text>
        <dbReference type="EC" id="3.4.17.19"/>
    </reaction>
</comment>
<comment type="similarity">
    <text evidence="7 8">Belongs to the peptidase M32 family.</text>
</comment>
<feature type="binding site" evidence="9">
    <location>
        <position position="303"/>
    </location>
    <ligand>
        <name>Zn(2+)</name>
        <dbReference type="ChEBI" id="CHEBI:29105"/>
        <note>catalytic</note>
    </ligand>
</feature>
<dbReference type="SUPFAM" id="SSF55486">
    <property type="entry name" value="Metalloproteases ('zincins'), catalytic domain"/>
    <property type="match status" value="1"/>
</dbReference>
<evidence type="ECO:0000256" key="5">
    <source>
        <dbReference type="ARBA" id="ARBA00023049"/>
    </source>
</evidence>
<dbReference type="RefSeq" id="WP_148973188.1">
    <property type="nucleotide sequence ID" value="NZ_JBNIKU010000005.1"/>
</dbReference>
<keyword evidence="1 8" id="KW-0121">Carboxypeptidase</keyword>
<name>A0A5D4RRR0_9BACI</name>
<proteinExistence type="inferred from homology"/>
<keyword evidence="5 8" id="KW-0482">Metalloprotease</keyword>
<comment type="caution">
    <text evidence="11">The sequence shown here is derived from an EMBL/GenBank/DDBJ whole genome shotgun (WGS) entry which is preliminary data.</text>
</comment>
<gene>
    <name evidence="11" type="ORF">FZD51_01880</name>
</gene>
<evidence type="ECO:0000256" key="9">
    <source>
        <dbReference type="PIRSR" id="PIRSR006615-1"/>
    </source>
</evidence>
<evidence type="ECO:0000256" key="3">
    <source>
        <dbReference type="ARBA" id="ARBA00022723"/>
    </source>
</evidence>
<feature type="binding site" evidence="9">
    <location>
        <position position="277"/>
    </location>
    <ligand>
        <name>Zn(2+)</name>
        <dbReference type="ChEBI" id="CHEBI:29105"/>
        <note>catalytic</note>
    </ligand>
</feature>
<dbReference type="EC" id="3.4.17.19" evidence="8"/>
<evidence type="ECO:0000313" key="12">
    <source>
        <dbReference type="Proteomes" id="UP000322139"/>
    </source>
</evidence>
<dbReference type="PIRSF" id="PIRSF006615">
    <property type="entry name" value="Zn_crbxpep_Taq"/>
    <property type="match status" value="1"/>
</dbReference>
<evidence type="ECO:0000313" key="11">
    <source>
        <dbReference type="EMBL" id="TYS52212.1"/>
    </source>
</evidence>
<keyword evidence="3 8" id="KW-0479">Metal-binding</keyword>
<evidence type="ECO:0000256" key="10">
    <source>
        <dbReference type="PIRSR" id="PIRSR006615-2"/>
    </source>
</evidence>
<comment type="function">
    <text evidence="8">Broad specificity carboxypetidase that releases amino acids sequentially from the C-terminus, including neutral, aromatic, polar and basic residues.</text>
</comment>
<dbReference type="GO" id="GO:0008270">
    <property type="term" value="F:zinc ion binding"/>
    <property type="evidence" value="ECO:0007669"/>
    <property type="project" value="UniProtKB-ARBA"/>
</dbReference>
<keyword evidence="9" id="KW-0862">Zinc</keyword>
<protein>
    <recommendedName>
        <fullName evidence="8">Metal-dependent carboxypeptidase</fullName>
        <ecNumber evidence="8">3.4.17.19</ecNumber>
    </recommendedName>
</protein>
<dbReference type="Pfam" id="PF02074">
    <property type="entry name" value="Peptidase_M32"/>
    <property type="match status" value="1"/>
</dbReference>
<dbReference type="GO" id="GO:0006508">
    <property type="term" value="P:proteolysis"/>
    <property type="evidence" value="ECO:0007669"/>
    <property type="project" value="UniProtKB-UniRule"/>
</dbReference>
<dbReference type="FunFam" id="1.10.1370.30:FF:000003">
    <property type="entry name" value="Thermostable carboxypeptidase 1"/>
    <property type="match status" value="1"/>
</dbReference>
<comment type="cofactor">
    <cofactor evidence="9">
        <name>Zn(2+)</name>
        <dbReference type="ChEBI" id="CHEBI:29105"/>
    </cofactor>
    <text evidence="9">Binds 1 zinc ion per subunit.</text>
</comment>
<dbReference type="EMBL" id="VTER01000001">
    <property type="protein sequence ID" value="TYS52212.1"/>
    <property type="molecule type" value="Genomic_DNA"/>
</dbReference>
<keyword evidence="2 8" id="KW-0645">Protease</keyword>
<feature type="active site" description="Proton donor/acceptor" evidence="10">
    <location>
        <position position="274"/>
    </location>
</feature>
<accession>A0A5D4RRR0</accession>
<dbReference type="InterPro" id="IPR001333">
    <property type="entry name" value="Peptidase_M32_Taq"/>
</dbReference>
<dbReference type="PRINTS" id="PR00998">
    <property type="entry name" value="CRBOXYPTASET"/>
</dbReference>
<dbReference type="Proteomes" id="UP000322139">
    <property type="component" value="Unassembled WGS sequence"/>
</dbReference>
<dbReference type="Gene3D" id="1.10.1370.30">
    <property type="match status" value="1"/>
</dbReference>
<evidence type="ECO:0000256" key="6">
    <source>
        <dbReference type="ARBA" id="ARBA00052755"/>
    </source>
</evidence>
<dbReference type="PROSITE" id="PS52034">
    <property type="entry name" value="PEPTIDASE_M32"/>
    <property type="match status" value="1"/>
</dbReference>
<keyword evidence="4 8" id="KW-0378">Hydrolase</keyword>
<evidence type="ECO:0000256" key="4">
    <source>
        <dbReference type="ARBA" id="ARBA00022801"/>
    </source>
</evidence>
<dbReference type="PANTHER" id="PTHR34217">
    <property type="entry name" value="METAL-DEPENDENT CARBOXYPEPTIDASE"/>
    <property type="match status" value="1"/>
</dbReference>